<dbReference type="EMBL" id="BTPE01000008">
    <property type="protein sequence ID" value="GMQ34304.1"/>
    <property type="molecule type" value="Genomic_DNA"/>
</dbReference>
<dbReference type="RefSeq" id="WP_338229127.1">
    <property type="nucleotide sequence ID" value="NZ_BTPE01000008.1"/>
</dbReference>
<gene>
    <name evidence="2" type="ORF">Ataiwa_25760</name>
</gene>
<accession>A0ABQ6Q294</accession>
<proteinExistence type="predicted"/>
<organism evidence="2 3">
    <name type="scientific">Algoriphagus taiwanensis</name>
    <dbReference type="NCBI Taxonomy" id="1445656"/>
    <lineage>
        <taxon>Bacteria</taxon>
        <taxon>Pseudomonadati</taxon>
        <taxon>Bacteroidota</taxon>
        <taxon>Cytophagia</taxon>
        <taxon>Cytophagales</taxon>
        <taxon>Cyclobacteriaceae</taxon>
        <taxon>Algoriphagus</taxon>
    </lineage>
</organism>
<feature type="transmembrane region" description="Helical" evidence="1">
    <location>
        <begin position="362"/>
        <end position="381"/>
    </location>
</feature>
<feature type="transmembrane region" description="Helical" evidence="1">
    <location>
        <begin position="125"/>
        <end position="144"/>
    </location>
</feature>
<keyword evidence="3" id="KW-1185">Reference proteome</keyword>
<feature type="transmembrane region" description="Helical" evidence="1">
    <location>
        <begin position="97"/>
        <end position="116"/>
    </location>
</feature>
<evidence type="ECO:0000256" key="1">
    <source>
        <dbReference type="SAM" id="Phobius"/>
    </source>
</evidence>
<evidence type="ECO:0008006" key="4">
    <source>
        <dbReference type="Google" id="ProtNLM"/>
    </source>
</evidence>
<feature type="transmembrane region" description="Helical" evidence="1">
    <location>
        <begin position="260"/>
        <end position="277"/>
    </location>
</feature>
<reference evidence="2 3" key="1">
    <citation type="submission" date="2023-08" db="EMBL/GenBank/DDBJ databases">
        <title>Draft genome sequence of Algoriphagus taiwanensis.</title>
        <authorList>
            <person name="Takatani N."/>
            <person name="Hosokawa M."/>
            <person name="Sawabe T."/>
        </authorList>
    </citation>
    <scope>NUCLEOTIDE SEQUENCE [LARGE SCALE GENOMIC DNA]</scope>
    <source>
        <strain evidence="2 3">JCM 19755</strain>
    </source>
</reference>
<dbReference type="Proteomes" id="UP001307705">
    <property type="component" value="Unassembled WGS sequence"/>
</dbReference>
<comment type="caution">
    <text evidence="2">The sequence shown here is derived from an EMBL/GenBank/DDBJ whole genome shotgun (WGS) entry which is preliminary data.</text>
</comment>
<feature type="transmembrane region" description="Helical" evidence="1">
    <location>
        <begin position="150"/>
        <end position="178"/>
    </location>
</feature>
<keyword evidence="1" id="KW-1133">Transmembrane helix</keyword>
<feature type="transmembrane region" description="Helical" evidence="1">
    <location>
        <begin position="74"/>
        <end position="91"/>
    </location>
</feature>
<keyword evidence="1" id="KW-0472">Membrane</keyword>
<feature type="transmembrane region" description="Helical" evidence="1">
    <location>
        <begin position="190"/>
        <end position="211"/>
    </location>
</feature>
<keyword evidence="1" id="KW-0812">Transmembrane</keyword>
<evidence type="ECO:0000313" key="2">
    <source>
        <dbReference type="EMBL" id="GMQ34304.1"/>
    </source>
</evidence>
<evidence type="ECO:0000313" key="3">
    <source>
        <dbReference type="Proteomes" id="UP001307705"/>
    </source>
</evidence>
<protein>
    <recommendedName>
        <fullName evidence="4">Glycosyltransferase RgtA/B/C/D-like domain-containing protein</fullName>
    </recommendedName>
</protein>
<feature type="transmembrane region" description="Helical" evidence="1">
    <location>
        <begin position="283"/>
        <end position="300"/>
    </location>
</feature>
<feature type="transmembrane region" description="Helical" evidence="1">
    <location>
        <begin position="231"/>
        <end position="253"/>
    </location>
</feature>
<feature type="transmembrane region" description="Helical" evidence="1">
    <location>
        <begin position="331"/>
        <end position="350"/>
    </location>
</feature>
<name>A0ABQ6Q294_9BACT</name>
<sequence>MPKLLPVSTLICLALILVGINRGFDVSDEGFYVLLAHPFQENQSGIFNYDLFFKLFYQFTGIHFGIVGLRILRLLSYGLGAFALAVFYRNVGSENQLSPKIFLLSLLGLFAGYGFLPASLSYNHLSVVLAAFWLALISSQGFVWKKCLCIGLLIALLVYVKVTTALLIGVLTLGIWVFEKRLNGKALLSLIIPFFALEVLFFSTLGQSAIFRLQEGLAVQTARADYHWWTLIKHTAVGGFWCLLVFGNAFLVFRMIKKPIFQALLVLPSFLLVFFLTRVTEEWNHFFLLSAAVVWALLFAQSRFSQLASQAQVWTLLLLVFPFVLHLGSNVYWLRIGIHYLVFWILAWLIWEKNQGLQVGKWVNYGLAGASLVWVFNGLWWHPFEQKELWKNTESWEYMPGKTILLTPDQLFSLEKLQTEVGEEEEVLAAYRISGIPFLLGKTLPKSPGFWDQEQLSYFFPKGDDGKVILYHPIQDLPDHFSNDHIIINSWE</sequence>